<evidence type="ECO:0000256" key="1">
    <source>
        <dbReference type="ARBA" id="ARBA00010641"/>
    </source>
</evidence>
<keyword evidence="3" id="KW-0731">Sigma factor</keyword>
<evidence type="ECO:0000259" key="5">
    <source>
        <dbReference type="Pfam" id="PF04542"/>
    </source>
</evidence>
<dbReference type="InterPro" id="IPR039425">
    <property type="entry name" value="RNA_pol_sigma-70-like"/>
</dbReference>
<dbReference type="PANTHER" id="PTHR43133:SF60">
    <property type="entry name" value="RNA POLYMERASE SIGMA FACTOR SIGV"/>
    <property type="match status" value="1"/>
</dbReference>
<dbReference type="SUPFAM" id="SSF88659">
    <property type="entry name" value="Sigma3 and sigma4 domains of RNA polymerase sigma factors"/>
    <property type="match status" value="1"/>
</dbReference>
<evidence type="ECO:0000313" key="7">
    <source>
        <dbReference type="EMBL" id="MEQ2414145.1"/>
    </source>
</evidence>
<dbReference type="InterPro" id="IPR007627">
    <property type="entry name" value="RNA_pol_sigma70_r2"/>
</dbReference>
<dbReference type="Pfam" id="PF08281">
    <property type="entry name" value="Sigma70_r4_2"/>
    <property type="match status" value="1"/>
</dbReference>
<keyword evidence="8" id="KW-1185">Reference proteome</keyword>
<evidence type="ECO:0000256" key="4">
    <source>
        <dbReference type="ARBA" id="ARBA00023163"/>
    </source>
</evidence>
<dbReference type="InterPro" id="IPR013325">
    <property type="entry name" value="RNA_pol_sigma_r2"/>
</dbReference>
<evidence type="ECO:0000256" key="3">
    <source>
        <dbReference type="ARBA" id="ARBA00023082"/>
    </source>
</evidence>
<dbReference type="NCBIfam" id="TIGR02937">
    <property type="entry name" value="sigma70-ECF"/>
    <property type="match status" value="1"/>
</dbReference>
<evidence type="ECO:0000259" key="6">
    <source>
        <dbReference type="Pfam" id="PF08281"/>
    </source>
</evidence>
<dbReference type="InterPro" id="IPR014284">
    <property type="entry name" value="RNA_pol_sigma-70_dom"/>
</dbReference>
<accession>A0ABV1CQG6</accession>
<dbReference type="EMBL" id="JBBNFW010000185">
    <property type="protein sequence ID" value="MEQ2414145.1"/>
    <property type="molecule type" value="Genomic_DNA"/>
</dbReference>
<dbReference type="Gene3D" id="1.10.1740.10">
    <property type="match status" value="1"/>
</dbReference>
<feature type="domain" description="RNA polymerase sigma factor 70 region 4 type 2" evidence="6">
    <location>
        <begin position="137"/>
        <end position="187"/>
    </location>
</feature>
<dbReference type="PANTHER" id="PTHR43133">
    <property type="entry name" value="RNA POLYMERASE ECF-TYPE SIGMA FACTO"/>
    <property type="match status" value="1"/>
</dbReference>
<dbReference type="Proteomes" id="UP001470752">
    <property type="component" value="Unassembled WGS sequence"/>
</dbReference>
<evidence type="ECO:0000256" key="2">
    <source>
        <dbReference type="ARBA" id="ARBA00023015"/>
    </source>
</evidence>
<reference evidence="7 8" key="1">
    <citation type="submission" date="2024-04" db="EMBL/GenBank/DDBJ databases">
        <title>Human intestinal bacterial collection.</title>
        <authorList>
            <person name="Pauvert C."/>
            <person name="Hitch T.C.A."/>
            <person name="Clavel T."/>
        </authorList>
    </citation>
    <scope>NUCLEOTIDE SEQUENCE [LARGE SCALE GENOMIC DNA]</scope>
    <source>
        <strain evidence="7 8">CLA-AA-H161</strain>
    </source>
</reference>
<dbReference type="InterPro" id="IPR013324">
    <property type="entry name" value="RNA_pol_sigma_r3/r4-like"/>
</dbReference>
<dbReference type="InterPro" id="IPR013249">
    <property type="entry name" value="RNA_pol_sigma70_r4_t2"/>
</dbReference>
<feature type="domain" description="RNA polymerase sigma-70 region 2" evidence="5">
    <location>
        <begin position="36"/>
        <end position="102"/>
    </location>
</feature>
<gene>
    <name evidence="7" type="ORF">AAAX94_14100</name>
</gene>
<dbReference type="Pfam" id="PF04542">
    <property type="entry name" value="Sigma70_r2"/>
    <property type="match status" value="1"/>
</dbReference>
<comment type="similarity">
    <text evidence="1">Belongs to the sigma-70 factor family. ECF subfamily.</text>
</comment>
<dbReference type="RefSeq" id="WP_317259459.1">
    <property type="nucleotide sequence ID" value="NZ_JAOQJM010000005.1"/>
</dbReference>
<sequence>MFSEKLKYFSFLARYNKRTDRKGADSILQEQYLEYLIEQYQNLIYSICLKSVGNPFDAEDLSQEVFLSAYKNLIHFDGQYEKAWLSKIAVHKCLDFLKAAGRRQVPTEDIYFSQLPDSAPQASPEEECLLSDSEQQVFRMCDSLKSPYREIAISHFCKQMSVAEISQKEGKNPKTVQTQLYRAKSMLKKLLAERSD</sequence>
<protein>
    <submittedName>
        <fullName evidence="7">Sigma-70 family RNA polymerase sigma factor</fullName>
    </submittedName>
</protein>
<keyword evidence="2" id="KW-0805">Transcription regulation</keyword>
<name>A0ABV1CQG6_9FIRM</name>
<dbReference type="Gene3D" id="1.10.10.10">
    <property type="entry name" value="Winged helix-like DNA-binding domain superfamily/Winged helix DNA-binding domain"/>
    <property type="match status" value="1"/>
</dbReference>
<evidence type="ECO:0000313" key="8">
    <source>
        <dbReference type="Proteomes" id="UP001470752"/>
    </source>
</evidence>
<keyword evidence="4" id="KW-0804">Transcription</keyword>
<proteinExistence type="inferred from homology"/>
<organism evidence="7 8">
    <name type="scientific">Blautia acetigignens</name>
    <dbReference type="NCBI Taxonomy" id="2981783"/>
    <lineage>
        <taxon>Bacteria</taxon>
        <taxon>Bacillati</taxon>
        <taxon>Bacillota</taxon>
        <taxon>Clostridia</taxon>
        <taxon>Lachnospirales</taxon>
        <taxon>Lachnospiraceae</taxon>
        <taxon>Blautia</taxon>
    </lineage>
</organism>
<comment type="caution">
    <text evidence="7">The sequence shown here is derived from an EMBL/GenBank/DDBJ whole genome shotgun (WGS) entry which is preliminary data.</text>
</comment>
<dbReference type="SUPFAM" id="SSF88946">
    <property type="entry name" value="Sigma2 domain of RNA polymerase sigma factors"/>
    <property type="match status" value="1"/>
</dbReference>
<dbReference type="InterPro" id="IPR036388">
    <property type="entry name" value="WH-like_DNA-bd_sf"/>
</dbReference>